<feature type="domain" description="Glycosyltransferase 2-like" evidence="1">
    <location>
        <begin position="5"/>
        <end position="129"/>
    </location>
</feature>
<dbReference type="SUPFAM" id="SSF53448">
    <property type="entry name" value="Nucleotide-diphospho-sugar transferases"/>
    <property type="match status" value="1"/>
</dbReference>
<dbReference type="Gene3D" id="3.90.550.10">
    <property type="entry name" value="Spore Coat Polysaccharide Biosynthesis Protein SpsA, Chain A"/>
    <property type="match status" value="1"/>
</dbReference>
<reference evidence="2 3" key="1">
    <citation type="submission" date="2017-05" db="EMBL/GenBank/DDBJ databases">
        <authorList>
            <person name="Varghese N."/>
            <person name="Submissions S."/>
        </authorList>
    </citation>
    <scope>NUCLEOTIDE SEQUENCE [LARGE SCALE GENOMIC DNA]</scope>
    <source>
        <strain evidence="2 3">SM16</strain>
    </source>
</reference>
<comment type="caution">
    <text evidence="2">The sequence shown here is derived from an EMBL/GenBank/DDBJ whole genome shotgun (WGS) entry which is preliminary data.</text>
</comment>
<dbReference type="InterPro" id="IPR029044">
    <property type="entry name" value="Nucleotide-diphossugar_trans"/>
</dbReference>
<dbReference type="RefSeq" id="WP_283406262.1">
    <property type="nucleotide sequence ID" value="NZ_FXUI01000006.1"/>
</dbReference>
<dbReference type="InterPro" id="IPR050834">
    <property type="entry name" value="Glycosyltransf_2"/>
</dbReference>
<sequence length="313" mass="34518">MTSVCVVIPLHNKGRHIARALDSVQRQTVTPAEVIVVDDASTDDGPQIARSYPGVQVLERQAPGPGGYAARNLAIRSAKSDYIAFLDADDAWEDGHLAALTGMISSAPADTVLFGTGYDEIHPGDLVSADVYRRSGGGDRLLPFAGFVRVWLDCGECPVWTSAIAAKRSALIEAGLFPAERCRRGGDKDLWLRLARLGTTRVTPARSAIYFKNSQNMVTSLSHDNVCHCMVHTILAMVDSEPRSTRTLLMRLANRETFQYALRTAKTQRVRHASWKHFRPWYNPLQFALLLGLSSPFRYPMAQAGVRLKKLLA</sequence>
<dbReference type="PANTHER" id="PTHR43685">
    <property type="entry name" value="GLYCOSYLTRANSFERASE"/>
    <property type="match status" value="1"/>
</dbReference>
<dbReference type="EMBL" id="FXUI01000006">
    <property type="protein sequence ID" value="SMP71491.1"/>
    <property type="molecule type" value="Genomic_DNA"/>
</dbReference>
<dbReference type="Pfam" id="PF00535">
    <property type="entry name" value="Glycos_transf_2"/>
    <property type="match status" value="1"/>
</dbReference>
<evidence type="ECO:0000259" key="1">
    <source>
        <dbReference type="Pfam" id="PF00535"/>
    </source>
</evidence>
<dbReference type="CDD" id="cd00761">
    <property type="entry name" value="Glyco_tranf_GTA_type"/>
    <property type="match status" value="1"/>
</dbReference>
<protein>
    <submittedName>
        <fullName evidence="2">Glycosyl transferase family 2</fullName>
    </submittedName>
</protein>
<name>A0ABY1QH65_9SPHN</name>
<proteinExistence type="predicted"/>
<keyword evidence="2" id="KW-0808">Transferase</keyword>
<organism evidence="2 3">
    <name type="scientific">Novosphingobium panipatense</name>
    <dbReference type="NCBI Taxonomy" id="428991"/>
    <lineage>
        <taxon>Bacteria</taxon>
        <taxon>Pseudomonadati</taxon>
        <taxon>Pseudomonadota</taxon>
        <taxon>Alphaproteobacteria</taxon>
        <taxon>Sphingomonadales</taxon>
        <taxon>Sphingomonadaceae</taxon>
        <taxon>Novosphingobium</taxon>
    </lineage>
</organism>
<gene>
    <name evidence="2" type="ORF">SAMN06296065_10620</name>
</gene>
<evidence type="ECO:0000313" key="2">
    <source>
        <dbReference type="EMBL" id="SMP71491.1"/>
    </source>
</evidence>
<evidence type="ECO:0000313" key="3">
    <source>
        <dbReference type="Proteomes" id="UP001157910"/>
    </source>
</evidence>
<dbReference type="Proteomes" id="UP001157910">
    <property type="component" value="Unassembled WGS sequence"/>
</dbReference>
<keyword evidence="3" id="KW-1185">Reference proteome</keyword>
<dbReference type="PANTHER" id="PTHR43685:SF2">
    <property type="entry name" value="GLYCOSYLTRANSFERASE 2-LIKE DOMAIN-CONTAINING PROTEIN"/>
    <property type="match status" value="1"/>
</dbReference>
<dbReference type="GO" id="GO:0016740">
    <property type="term" value="F:transferase activity"/>
    <property type="evidence" value="ECO:0007669"/>
    <property type="project" value="UniProtKB-KW"/>
</dbReference>
<accession>A0ABY1QH65</accession>
<dbReference type="InterPro" id="IPR001173">
    <property type="entry name" value="Glyco_trans_2-like"/>
</dbReference>